<accession>A0A699RHB3</accession>
<dbReference type="EMBL" id="BKCJ011106532">
    <property type="protein sequence ID" value="GFC86699.1"/>
    <property type="molecule type" value="Genomic_DNA"/>
</dbReference>
<comment type="caution">
    <text evidence="2">The sequence shown here is derived from an EMBL/GenBank/DDBJ whole genome shotgun (WGS) entry which is preliminary data.</text>
</comment>
<evidence type="ECO:0000256" key="1">
    <source>
        <dbReference type="SAM" id="MobiDB-lite"/>
    </source>
</evidence>
<sequence>PTTRQLPCSGARLPPQQAEATSTVAAATPAAGLGGQGLLAARAGAAAAAAGPRLACGPLRGAELLGLGCPPHTGAAAPQAGAATTELAAIAGAGAGVVGSAVSSGAVVAAAMGGALALAAAGCDRRRCGRRVSVRATTADLCTATGECIASGTAAG</sequence>
<protein>
    <submittedName>
        <fullName evidence="2">Uncharacterized protein</fullName>
    </submittedName>
</protein>
<feature type="non-terminal residue" evidence="2">
    <location>
        <position position="156"/>
    </location>
</feature>
<dbReference type="AlphaFoldDB" id="A0A699RHB3"/>
<feature type="region of interest" description="Disordered" evidence="1">
    <location>
        <begin position="1"/>
        <end position="23"/>
    </location>
</feature>
<reference evidence="2" key="1">
    <citation type="journal article" date="2019" name="Sci. Rep.">
        <title>Draft genome of Tanacetum cinerariifolium, the natural source of mosquito coil.</title>
        <authorList>
            <person name="Yamashiro T."/>
            <person name="Shiraishi A."/>
            <person name="Satake H."/>
            <person name="Nakayama K."/>
        </authorList>
    </citation>
    <scope>NUCLEOTIDE SEQUENCE</scope>
</reference>
<proteinExistence type="predicted"/>
<feature type="non-terminal residue" evidence="2">
    <location>
        <position position="1"/>
    </location>
</feature>
<organism evidence="2">
    <name type="scientific">Tanacetum cinerariifolium</name>
    <name type="common">Dalmatian daisy</name>
    <name type="synonym">Chrysanthemum cinerariifolium</name>
    <dbReference type="NCBI Taxonomy" id="118510"/>
    <lineage>
        <taxon>Eukaryota</taxon>
        <taxon>Viridiplantae</taxon>
        <taxon>Streptophyta</taxon>
        <taxon>Embryophyta</taxon>
        <taxon>Tracheophyta</taxon>
        <taxon>Spermatophyta</taxon>
        <taxon>Magnoliopsida</taxon>
        <taxon>eudicotyledons</taxon>
        <taxon>Gunneridae</taxon>
        <taxon>Pentapetalae</taxon>
        <taxon>asterids</taxon>
        <taxon>campanulids</taxon>
        <taxon>Asterales</taxon>
        <taxon>Asteraceae</taxon>
        <taxon>Asteroideae</taxon>
        <taxon>Anthemideae</taxon>
        <taxon>Anthemidinae</taxon>
        <taxon>Tanacetum</taxon>
    </lineage>
</organism>
<evidence type="ECO:0000313" key="2">
    <source>
        <dbReference type="EMBL" id="GFC86699.1"/>
    </source>
</evidence>
<name>A0A699RHB3_TANCI</name>
<gene>
    <name evidence="2" type="ORF">Tci_858669</name>
</gene>